<dbReference type="NCBIfam" id="TIGR01767">
    <property type="entry name" value="MTRK"/>
    <property type="match status" value="1"/>
</dbReference>
<accession>A0AAW7XGJ4</accession>
<dbReference type="InterPro" id="IPR002575">
    <property type="entry name" value="Aminoglycoside_PTrfase"/>
</dbReference>
<dbReference type="Gene3D" id="3.90.1200.10">
    <property type="match status" value="1"/>
</dbReference>
<dbReference type="InterPro" id="IPR011009">
    <property type="entry name" value="Kinase-like_dom_sf"/>
</dbReference>
<dbReference type="InterPro" id="IPR009212">
    <property type="entry name" value="Methylthioribose_kinase"/>
</dbReference>
<evidence type="ECO:0000259" key="8">
    <source>
        <dbReference type="Pfam" id="PF01636"/>
    </source>
</evidence>
<reference evidence="9" key="1">
    <citation type="submission" date="2023-07" db="EMBL/GenBank/DDBJ databases">
        <title>Genome content predicts the carbon catabolic preferences of heterotrophic bacteria.</title>
        <authorList>
            <person name="Gralka M."/>
        </authorList>
    </citation>
    <scope>NUCLEOTIDE SEQUENCE</scope>
    <source>
        <strain evidence="9">I2M16</strain>
    </source>
</reference>
<dbReference type="GO" id="GO:0046522">
    <property type="term" value="F:S-methyl-5-thioribose kinase activity"/>
    <property type="evidence" value="ECO:0007669"/>
    <property type="project" value="UniProtKB-EC"/>
</dbReference>
<dbReference type="EMBL" id="JAUOPG010000001">
    <property type="protein sequence ID" value="MDO6451995.1"/>
    <property type="molecule type" value="Genomic_DNA"/>
</dbReference>
<evidence type="ECO:0000256" key="1">
    <source>
        <dbReference type="ARBA" id="ARBA00010165"/>
    </source>
</evidence>
<comment type="similarity">
    <text evidence="1">Belongs to the methylthioribose kinase family.</text>
</comment>
<protein>
    <recommendedName>
        <fullName evidence="3">S-methyl-5-thioribose kinase</fullName>
        <ecNumber evidence="3">2.7.1.100</ecNumber>
    </recommendedName>
</protein>
<evidence type="ECO:0000256" key="4">
    <source>
        <dbReference type="ARBA" id="ARBA00022679"/>
    </source>
</evidence>
<evidence type="ECO:0000256" key="3">
    <source>
        <dbReference type="ARBA" id="ARBA00012128"/>
    </source>
</evidence>
<evidence type="ECO:0000256" key="2">
    <source>
        <dbReference type="ARBA" id="ARBA00011738"/>
    </source>
</evidence>
<dbReference type="PIRSF" id="PIRSF031134">
    <property type="entry name" value="MTRK"/>
    <property type="match status" value="1"/>
</dbReference>
<dbReference type="EC" id="2.7.1.100" evidence="3"/>
<comment type="caution">
    <text evidence="9">The sequence shown here is derived from an EMBL/GenBank/DDBJ whole genome shotgun (WGS) entry which is preliminary data.</text>
</comment>
<dbReference type="Gene3D" id="3.30.200.20">
    <property type="entry name" value="Phosphorylase Kinase, domain 1"/>
    <property type="match status" value="1"/>
</dbReference>
<evidence type="ECO:0000313" key="10">
    <source>
        <dbReference type="Proteomes" id="UP001169862"/>
    </source>
</evidence>
<dbReference type="RefSeq" id="WP_303547980.1">
    <property type="nucleotide sequence ID" value="NZ_JAUOPG010000001.1"/>
</dbReference>
<dbReference type="AlphaFoldDB" id="A0AAW7XGJ4"/>
<keyword evidence="5" id="KW-0547">Nucleotide-binding</keyword>
<dbReference type="Pfam" id="PF01636">
    <property type="entry name" value="APH"/>
    <property type="match status" value="1"/>
</dbReference>
<sequence length="399" mass="44937">MTYSKFEDDAAVVAFVRAHTDQFTADEPLHVEEIGDGNINYIYRVKGNEGSVIVKQALPYIRIIGTDWPLSIDRIRIEAQVLQTEAMWAPNFVPKMYAFSAEESAFAMEDIGDHENLRFAFIERHPLPSLGEHLGLFLAETLFHTSDFYLDYETKKRAVANYINPGLCKITEDLFFWDPYCDHERNSISPPVLEAAQGLWNDKALKIEVTKLKRQFMNCPEALVHGDLHAGSVFVRADSTKVIDPEFAFYGPMAFDIGSIIGNVLLNYAGLFGLAGPKNERDDYQAFLLGEIVNCWSVFHKRFTDLVAEKSDEPTMSQPDYVQAFLADVWCETVGFAGTEVIRRTIGLAHIADIDSIDDIELRAKSERWALALGREMIVNRHSISSPDALNAIALALPY</sequence>
<keyword evidence="6 9" id="KW-0418">Kinase</keyword>
<evidence type="ECO:0000256" key="7">
    <source>
        <dbReference type="ARBA" id="ARBA00022840"/>
    </source>
</evidence>
<feature type="domain" description="Aminoglycoside phosphotransferase" evidence="8">
    <location>
        <begin position="31"/>
        <end position="261"/>
    </location>
</feature>
<keyword evidence="7" id="KW-0067">ATP-binding</keyword>
<organism evidence="9 10">
    <name type="scientific">Neptunomonas phycophila</name>
    <dbReference type="NCBI Taxonomy" id="1572645"/>
    <lineage>
        <taxon>Bacteria</taxon>
        <taxon>Pseudomonadati</taxon>
        <taxon>Pseudomonadota</taxon>
        <taxon>Gammaproteobacteria</taxon>
        <taxon>Oceanospirillales</taxon>
        <taxon>Oceanospirillaceae</taxon>
        <taxon>Neptunomonas</taxon>
    </lineage>
</organism>
<dbReference type="PANTHER" id="PTHR34273:SF2">
    <property type="entry name" value="METHYLTHIORIBOSE KINASE"/>
    <property type="match status" value="1"/>
</dbReference>
<dbReference type="GO" id="GO:0009086">
    <property type="term" value="P:methionine biosynthetic process"/>
    <property type="evidence" value="ECO:0007669"/>
    <property type="project" value="InterPro"/>
</dbReference>
<dbReference type="SUPFAM" id="SSF56112">
    <property type="entry name" value="Protein kinase-like (PK-like)"/>
    <property type="match status" value="1"/>
</dbReference>
<dbReference type="GO" id="GO:0005524">
    <property type="term" value="F:ATP binding"/>
    <property type="evidence" value="ECO:0007669"/>
    <property type="project" value="UniProtKB-KW"/>
</dbReference>
<keyword evidence="4 9" id="KW-0808">Transferase</keyword>
<evidence type="ECO:0000313" key="9">
    <source>
        <dbReference type="EMBL" id="MDO6451995.1"/>
    </source>
</evidence>
<evidence type="ECO:0000256" key="5">
    <source>
        <dbReference type="ARBA" id="ARBA00022741"/>
    </source>
</evidence>
<proteinExistence type="inferred from homology"/>
<comment type="subunit">
    <text evidence="2">Homodimer.</text>
</comment>
<evidence type="ECO:0000256" key="6">
    <source>
        <dbReference type="ARBA" id="ARBA00022777"/>
    </source>
</evidence>
<gene>
    <name evidence="9" type="primary">mtnK</name>
    <name evidence="9" type="ORF">Q4490_00325</name>
</gene>
<dbReference type="Proteomes" id="UP001169862">
    <property type="component" value="Unassembled WGS sequence"/>
</dbReference>
<name>A0AAW7XGJ4_9GAMM</name>
<dbReference type="PANTHER" id="PTHR34273">
    <property type="entry name" value="METHYLTHIORIBOSE KINASE"/>
    <property type="match status" value="1"/>
</dbReference>